<feature type="domain" description="Flagellar basal-body/hook protein C-terminal" evidence="8">
    <location>
        <begin position="204"/>
        <end position="247"/>
    </location>
</feature>
<dbReference type="Pfam" id="PF22692">
    <property type="entry name" value="LlgE_F_G_D1"/>
    <property type="match status" value="1"/>
</dbReference>
<comment type="subcellular location">
    <subcellularLocation>
        <location evidence="1 6">Bacterial flagellum basal body</location>
    </subcellularLocation>
</comment>
<dbReference type="Proteomes" id="UP000245212">
    <property type="component" value="Unassembled WGS sequence"/>
</dbReference>
<keyword evidence="10" id="KW-0282">Flagellum</keyword>
<keyword evidence="10" id="KW-0969">Cilium</keyword>
<evidence type="ECO:0000313" key="10">
    <source>
        <dbReference type="EMBL" id="PWF21192.1"/>
    </source>
</evidence>
<evidence type="ECO:0000256" key="3">
    <source>
        <dbReference type="ARBA" id="ARBA00023143"/>
    </source>
</evidence>
<dbReference type="PANTHER" id="PTHR30435">
    <property type="entry name" value="FLAGELLAR PROTEIN"/>
    <property type="match status" value="1"/>
</dbReference>
<dbReference type="PROSITE" id="PS00588">
    <property type="entry name" value="FLAGELLA_BB_ROD"/>
    <property type="match status" value="1"/>
</dbReference>
<dbReference type="InterPro" id="IPR053967">
    <property type="entry name" value="LlgE_F_G-like_D1"/>
</dbReference>
<dbReference type="NCBIfam" id="NF009280">
    <property type="entry name" value="PRK12640.1"/>
    <property type="match status" value="1"/>
</dbReference>
<gene>
    <name evidence="10" type="primary">flgF</name>
    <name evidence="10" type="ORF">DD235_15340</name>
</gene>
<dbReference type="NCBIfam" id="TIGR03506">
    <property type="entry name" value="FlgEFG_subfam"/>
    <property type="match status" value="1"/>
</dbReference>
<organism evidence="10 11">
    <name type="scientific">Corticimicrobacter populi</name>
    <dbReference type="NCBI Taxonomy" id="2175229"/>
    <lineage>
        <taxon>Bacteria</taxon>
        <taxon>Pseudomonadati</taxon>
        <taxon>Pseudomonadota</taxon>
        <taxon>Betaproteobacteria</taxon>
        <taxon>Burkholderiales</taxon>
        <taxon>Alcaligenaceae</taxon>
        <taxon>Corticimicrobacter</taxon>
    </lineage>
</organism>
<accession>A0A2V1K063</accession>
<dbReference type="EMBL" id="QETA01000008">
    <property type="protein sequence ID" value="PWF21192.1"/>
    <property type="molecule type" value="Genomic_DNA"/>
</dbReference>
<name>A0A2V1K063_9BURK</name>
<evidence type="ECO:0000256" key="6">
    <source>
        <dbReference type="RuleBase" id="RU362116"/>
    </source>
</evidence>
<reference evidence="11" key="1">
    <citation type="submission" date="2018-05" db="EMBL/GenBank/DDBJ databases">
        <authorList>
            <person name="Li Y."/>
        </authorList>
    </citation>
    <scope>NUCLEOTIDE SEQUENCE [LARGE SCALE GENOMIC DNA]</scope>
    <source>
        <strain evidence="11">3d-2-2</strain>
    </source>
</reference>
<comment type="caution">
    <text evidence="10">The sequence shown here is derived from an EMBL/GenBank/DDBJ whole genome shotgun (WGS) entry which is preliminary data.</text>
</comment>
<protein>
    <recommendedName>
        <fullName evidence="5 6">Flagellar basal-body rod protein FlgF</fullName>
    </recommendedName>
</protein>
<dbReference type="Pfam" id="PF06429">
    <property type="entry name" value="Flg_bbr_C"/>
    <property type="match status" value="1"/>
</dbReference>
<evidence type="ECO:0000313" key="11">
    <source>
        <dbReference type="Proteomes" id="UP000245212"/>
    </source>
</evidence>
<dbReference type="PANTHER" id="PTHR30435:SF18">
    <property type="entry name" value="FLAGELLAR BASAL-BODY ROD PROTEIN FLGF"/>
    <property type="match status" value="1"/>
</dbReference>
<dbReference type="InterPro" id="IPR019776">
    <property type="entry name" value="Flagellar_basal_body_rod_CS"/>
</dbReference>
<dbReference type="Pfam" id="PF00460">
    <property type="entry name" value="Flg_bb_rod"/>
    <property type="match status" value="1"/>
</dbReference>
<keyword evidence="10" id="KW-0966">Cell projection</keyword>
<evidence type="ECO:0000256" key="1">
    <source>
        <dbReference type="ARBA" id="ARBA00004117"/>
    </source>
</evidence>
<evidence type="ECO:0000256" key="2">
    <source>
        <dbReference type="ARBA" id="ARBA00009677"/>
    </source>
</evidence>
<feature type="domain" description="Flagellar hook protein FlgE/F/G-like D1" evidence="9">
    <location>
        <begin position="81"/>
        <end position="145"/>
    </location>
</feature>
<evidence type="ECO:0000256" key="4">
    <source>
        <dbReference type="ARBA" id="ARBA00038560"/>
    </source>
</evidence>
<feature type="domain" description="Flagellar basal body rod protein N-terminal" evidence="7">
    <location>
        <begin position="7"/>
        <end position="35"/>
    </location>
</feature>
<comment type="subunit">
    <text evidence="4 6">The basal body constitutes a major portion of the flagellar organelle and consists of five rings (E,L,P,S, and M) mounted on a central rod. The rod consists of about 26 subunits of FlgG in the distal portion, and FlgB, FlgC and FlgF are thought to build up the proximal portion of the rod with about 6 subunits each.</text>
</comment>
<evidence type="ECO:0000256" key="5">
    <source>
        <dbReference type="ARBA" id="ARBA00040228"/>
    </source>
</evidence>
<comment type="similarity">
    <text evidence="2 6">Belongs to the flagella basal body rod proteins family.</text>
</comment>
<dbReference type="GO" id="GO:0030694">
    <property type="term" value="C:bacterial-type flagellum basal body, rod"/>
    <property type="evidence" value="ECO:0007669"/>
    <property type="project" value="UniProtKB-UniRule"/>
</dbReference>
<dbReference type="AlphaFoldDB" id="A0A2V1K063"/>
<dbReference type="InterPro" id="IPR037925">
    <property type="entry name" value="FlgE/F/G-like"/>
</dbReference>
<evidence type="ECO:0000259" key="9">
    <source>
        <dbReference type="Pfam" id="PF22692"/>
    </source>
</evidence>
<dbReference type="InterPro" id="IPR020013">
    <property type="entry name" value="Flagellar_FlgE/F/G"/>
</dbReference>
<dbReference type="SUPFAM" id="SSF117143">
    <property type="entry name" value="Flagellar hook protein flgE"/>
    <property type="match status" value="1"/>
</dbReference>
<evidence type="ECO:0000259" key="8">
    <source>
        <dbReference type="Pfam" id="PF06429"/>
    </source>
</evidence>
<dbReference type="GO" id="GO:0071978">
    <property type="term" value="P:bacterial-type flagellum-dependent swarming motility"/>
    <property type="evidence" value="ECO:0007669"/>
    <property type="project" value="TreeGrafter"/>
</dbReference>
<dbReference type="InterPro" id="IPR001444">
    <property type="entry name" value="Flag_bb_rod_N"/>
</dbReference>
<dbReference type="InterPro" id="IPR010930">
    <property type="entry name" value="Flg_bb/hook_C_dom"/>
</dbReference>
<dbReference type="RefSeq" id="WP_109062999.1">
    <property type="nucleotide sequence ID" value="NZ_QETA01000008.1"/>
</dbReference>
<sequence length="253" mass="25869">MDRILFTAAGGAARSLESQAALSNNMANINTPGFRAEIAAYRAVPIVGDGLPTRVATVMTTPGADFSQGVLQTTGRELDVAVAGQGWFAVQTPNGEAYTRAGSFQVGVDGVLRTTQGYPVVSADGGPIDVPERARLTFSTDGTLVALGAGDPPNDVVALGQIKRVNAGPGELVRGDDGLFRPPPGPNGQAAGPLPNDPAIGIVSGALEGSNVNPAAAMVGMINNARRFEMQMKVIQHADGNAQRANGILSPSN</sequence>
<evidence type="ECO:0000259" key="7">
    <source>
        <dbReference type="Pfam" id="PF00460"/>
    </source>
</evidence>
<keyword evidence="3 6" id="KW-0975">Bacterial flagellum</keyword>
<proteinExistence type="inferred from homology"/>
<keyword evidence="11" id="KW-1185">Reference proteome</keyword>